<feature type="non-terminal residue" evidence="1">
    <location>
        <position position="1"/>
    </location>
</feature>
<sequence>DCSHSKCPAYGGMQMHLVGRDGNLRNLTIAFGLVEAEDVENYTWLFSMLKQNGYDFTGVPMFCDHSRALISVALKMGLNLKYCTLHIIRNLLARFLKFTHGHKKLI</sequence>
<proteinExistence type="predicted"/>
<accession>G5A4Y7</accession>
<evidence type="ECO:0000313" key="2">
    <source>
        <dbReference type="Proteomes" id="UP000002640"/>
    </source>
</evidence>
<name>G5A4Y7_PHYSP</name>
<feature type="non-terminal residue" evidence="1">
    <location>
        <position position="106"/>
    </location>
</feature>
<protein>
    <recommendedName>
        <fullName evidence="3">MULE transposase domain-containing protein</fullName>
    </recommendedName>
</protein>
<dbReference type="KEGG" id="psoj:PHYSODRAFT_416730"/>
<keyword evidence="2" id="KW-1185">Reference proteome</keyword>
<organism evidence="1 2">
    <name type="scientific">Phytophthora sojae (strain P6497)</name>
    <name type="common">Soybean stem and root rot agent</name>
    <name type="synonym">Phytophthora megasperma f. sp. glycines</name>
    <dbReference type="NCBI Taxonomy" id="1094619"/>
    <lineage>
        <taxon>Eukaryota</taxon>
        <taxon>Sar</taxon>
        <taxon>Stramenopiles</taxon>
        <taxon>Oomycota</taxon>
        <taxon>Peronosporomycetes</taxon>
        <taxon>Peronosporales</taxon>
        <taxon>Peronosporaceae</taxon>
        <taxon>Phytophthora</taxon>
    </lineage>
</organism>
<dbReference type="Proteomes" id="UP000002640">
    <property type="component" value="Unassembled WGS sequence"/>
</dbReference>
<evidence type="ECO:0008006" key="3">
    <source>
        <dbReference type="Google" id="ProtNLM"/>
    </source>
</evidence>
<dbReference type="RefSeq" id="XP_009534597.1">
    <property type="nucleotide sequence ID" value="XM_009536302.1"/>
</dbReference>
<dbReference type="EMBL" id="JH159159">
    <property type="protein sequence ID" value="EGZ09736.1"/>
    <property type="molecule type" value="Genomic_DNA"/>
</dbReference>
<dbReference type="InParanoid" id="G5A4Y7"/>
<dbReference type="GeneID" id="20651951"/>
<dbReference type="AlphaFoldDB" id="G5A4Y7"/>
<gene>
    <name evidence="1" type="ORF">PHYSODRAFT_416730</name>
</gene>
<reference evidence="1 2" key="1">
    <citation type="journal article" date="2006" name="Science">
        <title>Phytophthora genome sequences uncover evolutionary origins and mechanisms of pathogenesis.</title>
        <authorList>
            <person name="Tyler B.M."/>
            <person name="Tripathy S."/>
            <person name="Zhang X."/>
            <person name="Dehal P."/>
            <person name="Jiang R.H."/>
            <person name="Aerts A."/>
            <person name="Arredondo F.D."/>
            <person name="Baxter L."/>
            <person name="Bensasson D."/>
            <person name="Beynon J.L."/>
            <person name="Chapman J."/>
            <person name="Damasceno C.M."/>
            <person name="Dorrance A.E."/>
            <person name="Dou D."/>
            <person name="Dickerman A.W."/>
            <person name="Dubchak I.L."/>
            <person name="Garbelotto M."/>
            <person name="Gijzen M."/>
            <person name="Gordon S.G."/>
            <person name="Govers F."/>
            <person name="Grunwald N.J."/>
            <person name="Huang W."/>
            <person name="Ivors K.L."/>
            <person name="Jones R.W."/>
            <person name="Kamoun S."/>
            <person name="Krampis K."/>
            <person name="Lamour K.H."/>
            <person name="Lee M.K."/>
            <person name="McDonald W.H."/>
            <person name="Medina M."/>
            <person name="Meijer H.J."/>
            <person name="Nordberg E.K."/>
            <person name="Maclean D.J."/>
            <person name="Ospina-Giraldo M.D."/>
            <person name="Morris P.F."/>
            <person name="Phuntumart V."/>
            <person name="Putnam N.H."/>
            <person name="Rash S."/>
            <person name="Rose J.K."/>
            <person name="Sakihama Y."/>
            <person name="Salamov A.A."/>
            <person name="Savidor A."/>
            <person name="Scheuring C.F."/>
            <person name="Smith B.M."/>
            <person name="Sobral B.W."/>
            <person name="Terry A."/>
            <person name="Torto-Alalibo T.A."/>
            <person name="Win J."/>
            <person name="Xu Z."/>
            <person name="Zhang H."/>
            <person name="Grigoriev I.V."/>
            <person name="Rokhsar D.S."/>
            <person name="Boore J.L."/>
        </authorList>
    </citation>
    <scope>NUCLEOTIDE SEQUENCE [LARGE SCALE GENOMIC DNA]</scope>
    <source>
        <strain evidence="1 2">P6497</strain>
    </source>
</reference>
<evidence type="ECO:0000313" key="1">
    <source>
        <dbReference type="EMBL" id="EGZ09736.1"/>
    </source>
</evidence>